<reference evidence="7" key="1">
    <citation type="submission" date="2016-07" db="EMBL/GenBank/DDBJ databases">
        <authorList>
            <person name="Florea S."/>
            <person name="Webb J.S."/>
            <person name="Jaromczyk J."/>
            <person name="Schardl C.L."/>
        </authorList>
    </citation>
    <scope>NUCLEOTIDE SEQUENCE [LARGE SCALE GENOMIC DNA]</scope>
    <source>
        <strain evidence="7">CY1</strain>
    </source>
</reference>
<dbReference type="Gene3D" id="1.20.1420.20">
    <property type="entry name" value="M75 peptidase, HXXE motif"/>
    <property type="match status" value="1"/>
</dbReference>
<dbReference type="RefSeq" id="WP_079417655.1">
    <property type="nucleotide sequence ID" value="NZ_MBTG01000034.1"/>
</dbReference>
<dbReference type="InterPro" id="IPR050894">
    <property type="entry name" value="EfeM/EfeO_iron_uptake"/>
</dbReference>
<comment type="caution">
    <text evidence="6">The sequence shown here is derived from an EMBL/GenBank/DDBJ whole genome shotgun (WGS) entry which is preliminary data.</text>
</comment>
<name>A0A1V4HCP0_9BACL</name>
<evidence type="ECO:0000256" key="1">
    <source>
        <dbReference type="ARBA" id="ARBA00004196"/>
    </source>
</evidence>
<dbReference type="EMBL" id="MBTG01000034">
    <property type="protein sequence ID" value="OPH50498.1"/>
    <property type="molecule type" value="Genomic_DNA"/>
</dbReference>
<evidence type="ECO:0000256" key="4">
    <source>
        <dbReference type="SAM" id="SignalP"/>
    </source>
</evidence>
<proteinExistence type="inferred from homology"/>
<evidence type="ECO:0000313" key="6">
    <source>
        <dbReference type="EMBL" id="OPH50498.1"/>
    </source>
</evidence>
<gene>
    <name evidence="6" type="ORF">BC351_07520</name>
</gene>
<sequence>MNKHKQFLLLTAALALVAAGCSKAATTTSTATTNTSPAAASPTPNVTKVPAKEGAAAFLKTVDGLKGQLDQKQLNEPKKRSSSFVVEWATFEDEVKLKYPELYVKVEKFLTPLEAGLTKDKLDYALLEQLNDGLKGALTELSTSLNENKGAVNDAAISGSQALQEAAKAYNKYVQDQGNQMVSLLDQLNTAVKSGDLQKAQEAYVASRIPYERIEPVIEKFKELDGVMDARVDDFKDATDPGFTGYHRIENLLFVKKTIKEAEPFSARLLEDGKKMQQSIAATNIEATDFVTGVGELMEEAQSKKITGEEERWSGATVPVLRANVEGAQQIYELVKVELKKKDAVLDEKISKTLSSVIEAMNTLSPVGPTWNEFNKIEQSKRVDLKNKLEALAEPLVKLPGTLGQ</sequence>
<dbReference type="InterPro" id="IPR018976">
    <property type="entry name" value="Imelysin-like"/>
</dbReference>
<evidence type="ECO:0000256" key="2">
    <source>
        <dbReference type="ARBA" id="ARBA00005989"/>
    </source>
</evidence>
<dbReference type="InterPro" id="IPR038352">
    <property type="entry name" value="Imelysin_sf"/>
</dbReference>
<protein>
    <recommendedName>
        <fullName evidence="5">Imelysin-like domain-containing protein</fullName>
    </recommendedName>
</protein>
<dbReference type="InterPro" id="IPR034981">
    <property type="entry name" value="Imelysin-like_EfeO/Algp7"/>
</dbReference>
<keyword evidence="3 4" id="KW-0732">Signal</keyword>
<dbReference type="STRING" id="1469647.BC351_07520"/>
<feature type="signal peptide" evidence="4">
    <location>
        <begin position="1"/>
        <end position="24"/>
    </location>
</feature>
<keyword evidence="7" id="KW-1185">Reference proteome</keyword>
<dbReference type="AlphaFoldDB" id="A0A1V4HCP0"/>
<dbReference type="Proteomes" id="UP000190626">
    <property type="component" value="Unassembled WGS sequence"/>
</dbReference>
<dbReference type="OrthoDB" id="7348379at2"/>
<evidence type="ECO:0000256" key="3">
    <source>
        <dbReference type="ARBA" id="ARBA00022729"/>
    </source>
</evidence>
<dbReference type="PANTHER" id="PTHR39192">
    <property type="entry name" value="IRON UPTAKE SYSTEM COMPONENT EFEO"/>
    <property type="match status" value="1"/>
</dbReference>
<dbReference type="PROSITE" id="PS51257">
    <property type="entry name" value="PROKAR_LIPOPROTEIN"/>
    <property type="match status" value="1"/>
</dbReference>
<dbReference type="CDD" id="cd14656">
    <property type="entry name" value="Imelysin-like_EfeO"/>
    <property type="match status" value="1"/>
</dbReference>
<organism evidence="6 7">
    <name type="scientific">Paenibacillus ferrarius</name>
    <dbReference type="NCBI Taxonomy" id="1469647"/>
    <lineage>
        <taxon>Bacteria</taxon>
        <taxon>Bacillati</taxon>
        <taxon>Bacillota</taxon>
        <taxon>Bacilli</taxon>
        <taxon>Bacillales</taxon>
        <taxon>Paenibacillaceae</taxon>
        <taxon>Paenibacillus</taxon>
    </lineage>
</organism>
<evidence type="ECO:0000259" key="5">
    <source>
        <dbReference type="Pfam" id="PF09375"/>
    </source>
</evidence>
<dbReference type="GO" id="GO:0030313">
    <property type="term" value="C:cell envelope"/>
    <property type="evidence" value="ECO:0007669"/>
    <property type="project" value="UniProtKB-SubCell"/>
</dbReference>
<comment type="subcellular location">
    <subcellularLocation>
        <location evidence="1">Cell envelope</location>
    </subcellularLocation>
</comment>
<feature type="domain" description="Imelysin-like" evidence="5">
    <location>
        <begin position="167"/>
        <end position="394"/>
    </location>
</feature>
<feature type="chain" id="PRO_5012234751" description="Imelysin-like domain-containing protein" evidence="4">
    <location>
        <begin position="25"/>
        <end position="405"/>
    </location>
</feature>
<accession>A0A1V4HCP0</accession>
<comment type="similarity">
    <text evidence="2">Belongs to the EfeM/EfeO family.</text>
</comment>
<dbReference type="PANTHER" id="PTHR39192:SF1">
    <property type="entry name" value="IRON UPTAKE SYSTEM COMPONENT EFEO"/>
    <property type="match status" value="1"/>
</dbReference>
<dbReference type="Pfam" id="PF09375">
    <property type="entry name" value="Peptidase_M75"/>
    <property type="match status" value="1"/>
</dbReference>
<evidence type="ECO:0000313" key="7">
    <source>
        <dbReference type="Proteomes" id="UP000190626"/>
    </source>
</evidence>